<comment type="caution">
    <text evidence="2">The sequence shown here is derived from an EMBL/GenBank/DDBJ whole genome shotgun (WGS) entry which is preliminary data.</text>
</comment>
<dbReference type="InterPro" id="IPR014710">
    <property type="entry name" value="RmlC-like_jellyroll"/>
</dbReference>
<proteinExistence type="predicted"/>
<reference evidence="2 3" key="1">
    <citation type="submission" date="2015-09" db="EMBL/GenBank/DDBJ databases">
        <title>Identification and resolution of microdiversity through metagenomic sequencing of parallel consortia.</title>
        <authorList>
            <person name="Nelson W.C."/>
            <person name="Romine M.F."/>
            <person name="Lindemann S.R."/>
        </authorList>
    </citation>
    <scope>NUCLEOTIDE SEQUENCE [LARGE SCALE GENOMIC DNA]</scope>
    <source>
        <strain evidence="2">HL-49</strain>
    </source>
</reference>
<dbReference type="InterPro" id="IPR000595">
    <property type="entry name" value="cNMP-bd_dom"/>
</dbReference>
<protein>
    <submittedName>
        <fullName evidence="2">cAMP-binding protein</fullName>
    </submittedName>
</protein>
<evidence type="ECO:0000313" key="3">
    <source>
        <dbReference type="Proteomes" id="UP000050421"/>
    </source>
</evidence>
<dbReference type="Proteomes" id="UP000050421">
    <property type="component" value="Unassembled WGS sequence"/>
</dbReference>
<evidence type="ECO:0000313" key="2">
    <source>
        <dbReference type="EMBL" id="KPQ14216.1"/>
    </source>
</evidence>
<dbReference type="InterPro" id="IPR018490">
    <property type="entry name" value="cNMP-bd_dom_sf"/>
</dbReference>
<organism evidence="2 3">
    <name type="scientific">Algoriphagus marincola HL-49</name>
    <dbReference type="NCBI Taxonomy" id="1305737"/>
    <lineage>
        <taxon>Bacteria</taxon>
        <taxon>Pseudomonadati</taxon>
        <taxon>Bacteroidota</taxon>
        <taxon>Cytophagia</taxon>
        <taxon>Cytophagales</taxon>
        <taxon>Cyclobacteriaceae</taxon>
        <taxon>Algoriphagus</taxon>
    </lineage>
</organism>
<dbReference type="OrthoDB" id="758145at2"/>
<dbReference type="STRING" id="1305737.GCA_000526355_02580"/>
<evidence type="ECO:0000259" key="1">
    <source>
        <dbReference type="Pfam" id="PF00027"/>
    </source>
</evidence>
<dbReference type="Gene3D" id="2.60.120.10">
    <property type="entry name" value="Jelly Rolls"/>
    <property type="match status" value="1"/>
</dbReference>
<accession>A0A0P8BVV6</accession>
<dbReference type="Pfam" id="PF00027">
    <property type="entry name" value="cNMP_binding"/>
    <property type="match status" value="1"/>
</dbReference>
<dbReference type="eggNOG" id="COG0664">
    <property type="taxonomic scope" value="Bacteria"/>
</dbReference>
<dbReference type="CDD" id="cd00038">
    <property type="entry name" value="CAP_ED"/>
    <property type="match status" value="1"/>
</dbReference>
<dbReference type="SUPFAM" id="SSF51206">
    <property type="entry name" value="cAMP-binding domain-like"/>
    <property type="match status" value="1"/>
</dbReference>
<name>A0A0P8BVV6_9BACT</name>
<dbReference type="AlphaFoldDB" id="A0A0P8BVV6"/>
<dbReference type="PATRIC" id="fig|1305737.6.peg.2840"/>
<feature type="domain" description="Cyclic nucleotide-binding" evidence="1">
    <location>
        <begin position="32"/>
        <end position="119"/>
    </location>
</feature>
<sequence>MNALLPFIKYLSSLHPLSKEAQEQLIDWCSIKTFRKNEEIQTIGATCKTIYFILSGIGRIYYLKDGVEVTEYFAFPNDLIVRAESLFTQTPSRKAIQALEDSQVVAIPADPLFQLFDSHRDLERLFRILVQQSYVDTLHRLENIQFLTAEERYIKLMEEKPELIQHIPLKHIASFLGITQVSLSRIRGQKR</sequence>
<dbReference type="EMBL" id="LJXT01000069">
    <property type="protein sequence ID" value="KPQ14216.1"/>
    <property type="molecule type" value="Genomic_DNA"/>
</dbReference>
<gene>
    <name evidence="2" type="ORF">HLUCCX10_11145</name>
</gene>